<feature type="compositionally biased region" description="Basic and acidic residues" evidence="1">
    <location>
        <begin position="17"/>
        <end position="37"/>
    </location>
</feature>
<dbReference type="InParanoid" id="A0A0D0A8A9"/>
<evidence type="ECO:0000256" key="1">
    <source>
        <dbReference type="SAM" id="MobiDB-lite"/>
    </source>
</evidence>
<proteinExistence type="predicted"/>
<gene>
    <name evidence="2" type="ORF">CY34DRAFT_809920</name>
</gene>
<evidence type="ECO:0000313" key="3">
    <source>
        <dbReference type="Proteomes" id="UP000054485"/>
    </source>
</evidence>
<name>A0A0D0A8A9_9AGAM</name>
<sequence length="191" mass="20724">MKEAKAQENATKVATNDVDHELEHLESGFSENGHEPEETVVSEGTNDLHDEVRDHVDEVPAVGVREGVEEVVESIVEVLPDAEATHAEVHVDAAVVDDVPKVSEPEAHPEALVMEPLSHEDVTSNGSVESQELAPATEETVHDAMSEVPAVDDDIEDMVVMLESVSLLKHRPQSLVSIPDEHGEIPDEDQS</sequence>
<protein>
    <submittedName>
        <fullName evidence="2">Uncharacterized protein</fullName>
    </submittedName>
</protein>
<reference evidence="2 3" key="1">
    <citation type="submission" date="2014-04" db="EMBL/GenBank/DDBJ databases">
        <authorList>
            <consortium name="DOE Joint Genome Institute"/>
            <person name="Kuo A."/>
            <person name="Ruytinx J."/>
            <person name="Rineau F."/>
            <person name="Colpaert J."/>
            <person name="Kohler A."/>
            <person name="Nagy L.G."/>
            <person name="Floudas D."/>
            <person name="Copeland A."/>
            <person name="Barry K.W."/>
            <person name="Cichocki N."/>
            <person name="Veneault-Fourrey C."/>
            <person name="LaButti K."/>
            <person name="Lindquist E.A."/>
            <person name="Lipzen A."/>
            <person name="Lundell T."/>
            <person name="Morin E."/>
            <person name="Murat C."/>
            <person name="Sun H."/>
            <person name="Tunlid A."/>
            <person name="Henrissat B."/>
            <person name="Grigoriev I.V."/>
            <person name="Hibbett D.S."/>
            <person name="Martin F."/>
            <person name="Nordberg H.P."/>
            <person name="Cantor M.N."/>
            <person name="Hua S.X."/>
        </authorList>
    </citation>
    <scope>NUCLEOTIDE SEQUENCE [LARGE SCALE GENOMIC DNA]</scope>
    <source>
        <strain evidence="2 3">UH-Slu-Lm8-n1</strain>
    </source>
</reference>
<dbReference type="AlphaFoldDB" id="A0A0D0A8A9"/>
<keyword evidence="3" id="KW-1185">Reference proteome</keyword>
<dbReference type="HOGENOM" id="CLU_1422286_0_0_1"/>
<evidence type="ECO:0000313" key="2">
    <source>
        <dbReference type="EMBL" id="KIK37876.1"/>
    </source>
</evidence>
<reference evidence="3" key="2">
    <citation type="submission" date="2015-01" db="EMBL/GenBank/DDBJ databases">
        <title>Evolutionary Origins and Diversification of the Mycorrhizal Mutualists.</title>
        <authorList>
            <consortium name="DOE Joint Genome Institute"/>
            <consortium name="Mycorrhizal Genomics Consortium"/>
            <person name="Kohler A."/>
            <person name="Kuo A."/>
            <person name="Nagy L.G."/>
            <person name="Floudas D."/>
            <person name="Copeland A."/>
            <person name="Barry K.W."/>
            <person name="Cichocki N."/>
            <person name="Veneault-Fourrey C."/>
            <person name="LaButti K."/>
            <person name="Lindquist E.A."/>
            <person name="Lipzen A."/>
            <person name="Lundell T."/>
            <person name="Morin E."/>
            <person name="Murat C."/>
            <person name="Riley R."/>
            <person name="Ohm R."/>
            <person name="Sun H."/>
            <person name="Tunlid A."/>
            <person name="Henrissat B."/>
            <person name="Grigoriev I.V."/>
            <person name="Hibbett D.S."/>
            <person name="Martin F."/>
        </authorList>
    </citation>
    <scope>NUCLEOTIDE SEQUENCE [LARGE SCALE GENOMIC DNA]</scope>
    <source>
        <strain evidence="3">UH-Slu-Lm8-n1</strain>
    </source>
</reference>
<accession>A0A0D0A8A9</accession>
<dbReference type="STRING" id="930992.A0A0D0A8A9"/>
<feature type="region of interest" description="Disordered" evidence="1">
    <location>
        <begin position="171"/>
        <end position="191"/>
    </location>
</feature>
<organism evidence="2 3">
    <name type="scientific">Suillus luteus UH-Slu-Lm8-n1</name>
    <dbReference type="NCBI Taxonomy" id="930992"/>
    <lineage>
        <taxon>Eukaryota</taxon>
        <taxon>Fungi</taxon>
        <taxon>Dikarya</taxon>
        <taxon>Basidiomycota</taxon>
        <taxon>Agaricomycotina</taxon>
        <taxon>Agaricomycetes</taxon>
        <taxon>Agaricomycetidae</taxon>
        <taxon>Boletales</taxon>
        <taxon>Suillineae</taxon>
        <taxon>Suillaceae</taxon>
        <taxon>Suillus</taxon>
    </lineage>
</organism>
<dbReference type="EMBL" id="KN835424">
    <property type="protein sequence ID" value="KIK37876.1"/>
    <property type="molecule type" value="Genomic_DNA"/>
</dbReference>
<dbReference type="Proteomes" id="UP000054485">
    <property type="component" value="Unassembled WGS sequence"/>
</dbReference>
<dbReference type="OrthoDB" id="3271236at2759"/>
<feature type="region of interest" description="Disordered" evidence="1">
    <location>
        <begin position="122"/>
        <end position="152"/>
    </location>
</feature>
<feature type="region of interest" description="Disordered" evidence="1">
    <location>
        <begin position="1"/>
        <end position="44"/>
    </location>
</feature>